<keyword evidence="3" id="KW-0677">Repeat</keyword>
<sequence length="142" mass="15808">MLLGTYSPRLDDKGRMFLPAKFRDKLAGGLVMTRGQERCLYVYPMAEFEKVAEQWQNGPTTNAGVRAYQRLLLSGASDEIPDKQGRVTVPAILREYAGLSHECTVIGTGNRIEIWDATAWEAYVAEHEDGFANQSEEVVPGL</sequence>
<keyword evidence="6 7" id="KW-0804">Transcription</keyword>
<name>A0A516GFK4_9MICO</name>
<keyword evidence="5 7" id="KW-0238">DNA-binding</keyword>
<feature type="domain" description="SpoVT-AbrB" evidence="8">
    <location>
        <begin position="76"/>
        <end position="119"/>
    </location>
</feature>
<dbReference type="GO" id="GO:0005737">
    <property type="term" value="C:cytoplasm"/>
    <property type="evidence" value="ECO:0007669"/>
    <property type="project" value="UniProtKB-UniRule"/>
</dbReference>
<keyword evidence="4 7" id="KW-0805">Transcription regulation</keyword>
<accession>A0A516GFK4</accession>
<evidence type="ECO:0000256" key="3">
    <source>
        <dbReference type="ARBA" id="ARBA00022737"/>
    </source>
</evidence>
<dbReference type="CDD" id="cd16321">
    <property type="entry name" value="MraZ_C"/>
    <property type="match status" value="1"/>
</dbReference>
<dbReference type="GO" id="GO:0003700">
    <property type="term" value="F:DNA-binding transcription factor activity"/>
    <property type="evidence" value="ECO:0007669"/>
    <property type="project" value="UniProtKB-UniRule"/>
</dbReference>
<dbReference type="EMBL" id="CP041616">
    <property type="protein sequence ID" value="QDO90288.1"/>
    <property type="molecule type" value="Genomic_DNA"/>
</dbReference>
<comment type="similarity">
    <text evidence="7">Belongs to the MraZ family.</text>
</comment>
<dbReference type="NCBIfam" id="TIGR00242">
    <property type="entry name" value="division/cell wall cluster transcriptional repressor MraZ"/>
    <property type="match status" value="1"/>
</dbReference>
<dbReference type="HAMAP" id="MF_01008">
    <property type="entry name" value="MraZ"/>
    <property type="match status" value="1"/>
</dbReference>
<dbReference type="InterPro" id="IPR003444">
    <property type="entry name" value="MraZ"/>
</dbReference>
<dbReference type="GO" id="GO:2000143">
    <property type="term" value="P:negative regulation of DNA-templated transcription initiation"/>
    <property type="evidence" value="ECO:0007669"/>
    <property type="project" value="TreeGrafter"/>
</dbReference>
<dbReference type="Gene3D" id="3.40.1550.20">
    <property type="entry name" value="Transcriptional regulator MraZ domain"/>
    <property type="match status" value="1"/>
</dbReference>
<protein>
    <recommendedName>
        <fullName evidence="1 7">Transcriptional regulator MraZ</fullName>
    </recommendedName>
</protein>
<dbReference type="AlphaFoldDB" id="A0A516GFK4"/>
<keyword evidence="10" id="KW-1185">Reference proteome</keyword>
<dbReference type="OrthoDB" id="9807753at2"/>
<reference evidence="9 10" key="1">
    <citation type="submission" date="2019-07" db="EMBL/GenBank/DDBJ databases">
        <title>complete genome sequencing of Ornithinimicrobium sp. H23M54.</title>
        <authorList>
            <person name="Bae J.-W."/>
            <person name="Lee S.-Y."/>
        </authorList>
    </citation>
    <scope>NUCLEOTIDE SEQUENCE [LARGE SCALE GENOMIC DNA]</scope>
    <source>
        <strain evidence="9 10">H23M54</strain>
    </source>
</reference>
<dbReference type="GO" id="GO:0009295">
    <property type="term" value="C:nucleoid"/>
    <property type="evidence" value="ECO:0007669"/>
    <property type="project" value="UniProtKB-SubCell"/>
</dbReference>
<proteinExistence type="inferred from homology"/>
<dbReference type="CDD" id="cd16320">
    <property type="entry name" value="MraZ_N"/>
    <property type="match status" value="1"/>
</dbReference>
<dbReference type="InterPro" id="IPR007159">
    <property type="entry name" value="SpoVT-AbrB_dom"/>
</dbReference>
<dbReference type="InterPro" id="IPR037914">
    <property type="entry name" value="SpoVT-AbrB_sf"/>
</dbReference>
<evidence type="ECO:0000256" key="5">
    <source>
        <dbReference type="ARBA" id="ARBA00023125"/>
    </source>
</evidence>
<keyword evidence="2 7" id="KW-0963">Cytoplasm</keyword>
<evidence type="ECO:0000256" key="1">
    <source>
        <dbReference type="ARBA" id="ARBA00013860"/>
    </source>
</evidence>
<dbReference type="RefSeq" id="WP_143785014.1">
    <property type="nucleotide sequence ID" value="NZ_CP041616.1"/>
</dbReference>
<dbReference type="KEGG" id="orz:FNH13_08055"/>
<evidence type="ECO:0000313" key="9">
    <source>
        <dbReference type="EMBL" id="QDO90288.1"/>
    </source>
</evidence>
<comment type="subunit">
    <text evidence="7">Forms oligomers.</text>
</comment>
<dbReference type="InterPro" id="IPR020603">
    <property type="entry name" value="MraZ_dom"/>
</dbReference>
<dbReference type="Pfam" id="PF02381">
    <property type="entry name" value="MraZ"/>
    <property type="match status" value="2"/>
</dbReference>
<evidence type="ECO:0000256" key="4">
    <source>
        <dbReference type="ARBA" id="ARBA00023015"/>
    </source>
</evidence>
<dbReference type="Proteomes" id="UP000315395">
    <property type="component" value="Chromosome"/>
</dbReference>
<dbReference type="PANTHER" id="PTHR34701">
    <property type="entry name" value="TRANSCRIPTIONAL REGULATOR MRAZ"/>
    <property type="match status" value="1"/>
</dbReference>
<evidence type="ECO:0000256" key="7">
    <source>
        <dbReference type="HAMAP-Rule" id="MF_01008"/>
    </source>
</evidence>
<dbReference type="PROSITE" id="PS51740">
    <property type="entry name" value="SPOVT_ABRB"/>
    <property type="match status" value="2"/>
</dbReference>
<evidence type="ECO:0000259" key="8">
    <source>
        <dbReference type="PROSITE" id="PS51740"/>
    </source>
</evidence>
<evidence type="ECO:0000256" key="2">
    <source>
        <dbReference type="ARBA" id="ARBA00022490"/>
    </source>
</evidence>
<evidence type="ECO:0000313" key="10">
    <source>
        <dbReference type="Proteomes" id="UP000315395"/>
    </source>
</evidence>
<dbReference type="SUPFAM" id="SSF89447">
    <property type="entry name" value="AbrB/MazE/MraZ-like"/>
    <property type="match status" value="1"/>
</dbReference>
<comment type="subcellular location">
    <subcellularLocation>
        <location evidence="7">Cytoplasm</location>
        <location evidence="7">Nucleoid</location>
    </subcellularLocation>
</comment>
<organism evidence="9 10">
    <name type="scientific">Ornithinimicrobium ciconiae</name>
    <dbReference type="NCBI Taxonomy" id="2594265"/>
    <lineage>
        <taxon>Bacteria</taxon>
        <taxon>Bacillati</taxon>
        <taxon>Actinomycetota</taxon>
        <taxon>Actinomycetes</taxon>
        <taxon>Micrococcales</taxon>
        <taxon>Ornithinimicrobiaceae</taxon>
        <taxon>Ornithinimicrobium</taxon>
    </lineage>
</organism>
<evidence type="ECO:0000256" key="6">
    <source>
        <dbReference type="ARBA" id="ARBA00023163"/>
    </source>
</evidence>
<dbReference type="GO" id="GO:0000976">
    <property type="term" value="F:transcription cis-regulatory region binding"/>
    <property type="evidence" value="ECO:0007669"/>
    <property type="project" value="TreeGrafter"/>
</dbReference>
<gene>
    <name evidence="7 9" type="primary">mraZ</name>
    <name evidence="9" type="ORF">FNH13_08055</name>
</gene>
<dbReference type="PANTHER" id="PTHR34701:SF1">
    <property type="entry name" value="TRANSCRIPTIONAL REGULATOR MRAZ"/>
    <property type="match status" value="1"/>
</dbReference>
<dbReference type="InterPro" id="IPR038619">
    <property type="entry name" value="MraZ_sf"/>
</dbReference>
<dbReference type="InterPro" id="IPR035642">
    <property type="entry name" value="MraZ_N"/>
</dbReference>
<feature type="domain" description="SpoVT-AbrB" evidence="8">
    <location>
        <begin position="5"/>
        <end position="47"/>
    </location>
</feature>
<dbReference type="InterPro" id="IPR035644">
    <property type="entry name" value="MraZ_C"/>
</dbReference>